<sequence length="152" mass="17360">MQIVGILFAVLFTIVGTGALYLHNAQQQNANNLDVDGMEVMGIITDKNVKTRYNSKRRKTENFGYEVSFSFIPHEQKERQGKEDVSFETFKTIKPGQKVPVHYWPEDPDIATIFNESYSDGAAFLKWMSWGMFSTSGFIAFLLFLGRLRVFG</sequence>
<keyword evidence="3" id="KW-1185">Reference proteome</keyword>
<comment type="caution">
    <text evidence="2">The sequence shown here is derived from an EMBL/GenBank/DDBJ whole genome shotgun (WGS) entry which is preliminary data.</text>
</comment>
<feature type="transmembrane region" description="Helical" evidence="1">
    <location>
        <begin position="127"/>
        <end position="146"/>
    </location>
</feature>
<keyword evidence="1" id="KW-0472">Membrane</keyword>
<evidence type="ECO:0008006" key="4">
    <source>
        <dbReference type="Google" id="ProtNLM"/>
    </source>
</evidence>
<gene>
    <name evidence="2" type="ORF">WH96_15670</name>
</gene>
<keyword evidence="1" id="KW-1133">Transmembrane helix</keyword>
<dbReference type="RefSeq" id="WP_047765151.1">
    <property type="nucleotide sequence ID" value="NZ_LAQL01000010.1"/>
</dbReference>
<reference evidence="2 3" key="1">
    <citation type="submission" date="2015-03" db="EMBL/GenBank/DDBJ databases">
        <title>Genome Sequence of Kiloniella spongiae MEBiC09566, isolated from a marine sponge.</title>
        <authorList>
            <person name="Shao Z."/>
            <person name="Wang L."/>
            <person name="Li X."/>
        </authorList>
    </citation>
    <scope>NUCLEOTIDE SEQUENCE [LARGE SCALE GENOMIC DNA]</scope>
    <source>
        <strain evidence="2 3">MEBiC09566</strain>
    </source>
</reference>
<evidence type="ECO:0000256" key="1">
    <source>
        <dbReference type="SAM" id="Phobius"/>
    </source>
</evidence>
<proteinExistence type="predicted"/>
<keyword evidence="1" id="KW-0812">Transmembrane</keyword>
<dbReference type="EMBL" id="LAQL01000010">
    <property type="protein sequence ID" value="KLN59820.1"/>
    <property type="molecule type" value="Genomic_DNA"/>
</dbReference>
<dbReference type="AlphaFoldDB" id="A0A0H2MT13"/>
<dbReference type="Proteomes" id="UP000035444">
    <property type="component" value="Unassembled WGS sequence"/>
</dbReference>
<evidence type="ECO:0000313" key="2">
    <source>
        <dbReference type="EMBL" id="KLN59820.1"/>
    </source>
</evidence>
<organism evidence="2 3">
    <name type="scientific">Kiloniella spongiae</name>
    <dbReference type="NCBI Taxonomy" id="1489064"/>
    <lineage>
        <taxon>Bacteria</taxon>
        <taxon>Pseudomonadati</taxon>
        <taxon>Pseudomonadota</taxon>
        <taxon>Alphaproteobacteria</taxon>
        <taxon>Rhodospirillales</taxon>
        <taxon>Kiloniellaceae</taxon>
        <taxon>Kiloniella</taxon>
    </lineage>
</organism>
<name>A0A0H2MT13_9PROT</name>
<evidence type="ECO:0000313" key="3">
    <source>
        <dbReference type="Proteomes" id="UP000035444"/>
    </source>
</evidence>
<dbReference type="STRING" id="1489064.WH96_15670"/>
<protein>
    <recommendedName>
        <fullName evidence="4">DUF3592 domain-containing protein</fullName>
    </recommendedName>
</protein>
<accession>A0A0H2MT13</accession>